<feature type="region of interest" description="Disordered" evidence="25">
    <location>
        <begin position="12"/>
        <end position="37"/>
    </location>
</feature>
<dbReference type="InterPro" id="IPR020084">
    <property type="entry name" value="NUDIX_hydrolase_CS"/>
</dbReference>
<sequence>MIEATLCFVLRESETDGTGEAGETDETSETSETDSDTDVLLIEKRRGLGEGWYNGPGGKLEPGETPRECAARETREEVGLEIAPDVLEYAGELTFLLDEEVHTVCHVFRTTEFAGEPRPSDEARPEWTPVDDVPYDQMWEDDRLWLPGVLAGDTVAGEFHFAGGPPLDEAAFVDHELEWGVSFESRDGDGTDTSGETEAAGE</sequence>
<evidence type="ECO:0000256" key="11">
    <source>
        <dbReference type="ARBA" id="ARBA00024459"/>
    </source>
</evidence>
<evidence type="ECO:0000256" key="14">
    <source>
        <dbReference type="ARBA" id="ARBA00026103"/>
    </source>
</evidence>
<comment type="subcellular location">
    <subcellularLocation>
        <location evidence="2">Cytoplasm</location>
    </subcellularLocation>
</comment>
<dbReference type="STRING" id="1227493.C483_14145"/>
<dbReference type="Pfam" id="PF00293">
    <property type="entry name" value="NUDIX"/>
    <property type="match status" value="1"/>
</dbReference>
<dbReference type="EMBL" id="AOIM01000037">
    <property type="protein sequence ID" value="ELY89098.1"/>
    <property type="molecule type" value="Genomic_DNA"/>
</dbReference>
<dbReference type="GO" id="GO:0042262">
    <property type="term" value="P:DNA protection"/>
    <property type="evidence" value="ECO:0007669"/>
    <property type="project" value="InterPro"/>
</dbReference>
<evidence type="ECO:0000256" key="17">
    <source>
        <dbReference type="ARBA" id="ARBA00030634"/>
    </source>
</evidence>
<evidence type="ECO:0000256" key="6">
    <source>
        <dbReference type="ARBA" id="ARBA00022723"/>
    </source>
</evidence>
<name>L9ZVB2_9EURY</name>
<comment type="subunit">
    <text evidence="4">Monomer.</text>
</comment>
<evidence type="ECO:0000256" key="19">
    <source>
        <dbReference type="ARBA" id="ARBA00031927"/>
    </source>
</evidence>
<keyword evidence="6" id="KW-0479">Metal-binding</keyword>
<evidence type="ECO:0000256" key="1">
    <source>
        <dbReference type="ARBA" id="ARBA00001946"/>
    </source>
</evidence>
<evidence type="ECO:0000256" key="9">
    <source>
        <dbReference type="ARBA" id="ARBA00022884"/>
    </source>
</evidence>
<dbReference type="InterPro" id="IPR020476">
    <property type="entry name" value="Nudix_hydrolase"/>
</dbReference>
<reference evidence="27 28" key="1">
    <citation type="journal article" date="2014" name="PLoS Genet.">
        <title>Phylogenetically driven sequencing of extremely halophilic archaea reveals strategies for static and dynamic osmo-response.</title>
        <authorList>
            <person name="Becker E.A."/>
            <person name="Seitzer P.M."/>
            <person name="Tritt A."/>
            <person name="Larsen D."/>
            <person name="Krusor M."/>
            <person name="Yao A.I."/>
            <person name="Wu D."/>
            <person name="Madern D."/>
            <person name="Eisen J.A."/>
            <person name="Darling A.E."/>
            <person name="Facciotti M.T."/>
        </authorList>
    </citation>
    <scope>NUCLEOTIDE SEQUENCE [LARGE SCALE GENOMIC DNA]</scope>
    <source>
        <strain evidence="27 28">JCM 10989</strain>
    </source>
</reference>
<protein>
    <recommendedName>
        <fullName evidence="15">Oxidized purine nucleoside triphosphate hydrolase</fullName>
        <ecNumber evidence="14">3.6.1.56</ecNumber>
    </recommendedName>
    <alternativeName>
        <fullName evidence="19">2-hydroxy-dATP diphosphatase</fullName>
    </alternativeName>
    <alternativeName>
        <fullName evidence="18">7,8-dihydro-8-oxoguanine triphosphatase</fullName>
    </alternativeName>
    <alternativeName>
        <fullName evidence="17">8-oxo-dGTPase</fullName>
    </alternativeName>
    <alternativeName>
        <fullName evidence="20">Methylated purine nucleoside triphosphate hydrolase</fullName>
    </alternativeName>
    <alternativeName>
        <fullName evidence="16">Nucleoside diphosphate-linked moiety X motif 1</fullName>
    </alternativeName>
</protein>
<organism evidence="27 28">
    <name type="scientific">Natrialba hulunbeirensis JCM 10989</name>
    <dbReference type="NCBI Taxonomy" id="1227493"/>
    <lineage>
        <taxon>Archaea</taxon>
        <taxon>Methanobacteriati</taxon>
        <taxon>Methanobacteriota</taxon>
        <taxon>Stenosarchaea group</taxon>
        <taxon>Halobacteria</taxon>
        <taxon>Halobacteriales</taxon>
        <taxon>Natrialbaceae</taxon>
        <taxon>Natrialba</taxon>
    </lineage>
</organism>
<comment type="catalytic activity">
    <reaction evidence="10">
        <text>8-oxo-dATP + H2O = 8-oxo-dAMP + diphosphate + H(+)</text>
        <dbReference type="Rhea" id="RHEA:65396"/>
        <dbReference type="ChEBI" id="CHEBI:15377"/>
        <dbReference type="ChEBI" id="CHEBI:15378"/>
        <dbReference type="ChEBI" id="CHEBI:33019"/>
        <dbReference type="ChEBI" id="CHEBI:71361"/>
        <dbReference type="ChEBI" id="CHEBI:172871"/>
    </reaction>
    <physiologicalReaction direction="left-to-right" evidence="10">
        <dbReference type="Rhea" id="RHEA:65397"/>
    </physiologicalReaction>
</comment>
<evidence type="ECO:0000256" key="10">
    <source>
        <dbReference type="ARBA" id="ARBA00024448"/>
    </source>
</evidence>
<dbReference type="SUPFAM" id="SSF55811">
    <property type="entry name" value="Nudix"/>
    <property type="match status" value="1"/>
</dbReference>
<dbReference type="PRINTS" id="PR00502">
    <property type="entry name" value="NUDIXFAMILY"/>
</dbReference>
<keyword evidence="8" id="KW-0460">Magnesium</keyword>
<evidence type="ECO:0000256" key="22">
    <source>
        <dbReference type="ARBA" id="ARBA00048894"/>
    </source>
</evidence>
<dbReference type="PROSITE" id="PS51462">
    <property type="entry name" value="NUDIX"/>
    <property type="match status" value="1"/>
</dbReference>
<proteinExistence type="inferred from homology"/>
<dbReference type="GO" id="GO:0005737">
    <property type="term" value="C:cytoplasm"/>
    <property type="evidence" value="ECO:0007669"/>
    <property type="project" value="UniProtKB-SubCell"/>
</dbReference>
<comment type="catalytic activity">
    <reaction evidence="23">
        <text>N(6)-methyl-dATP + H2O = N(6)-methyl-dAMP + diphosphate + H(+)</text>
        <dbReference type="Rhea" id="RHEA:67604"/>
        <dbReference type="ChEBI" id="CHEBI:15377"/>
        <dbReference type="ChEBI" id="CHEBI:15378"/>
        <dbReference type="ChEBI" id="CHEBI:33019"/>
        <dbReference type="ChEBI" id="CHEBI:169976"/>
        <dbReference type="ChEBI" id="CHEBI:172872"/>
    </reaction>
    <physiologicalReaction direction="left-to-right" evidence="23">
        <dbReference type="Rhea" id="RHEA:67605"/>
    </physiologicalReaction>
</comment>
<evidence type="ECO:0000256" key="16">
    <source>
        <dbReference type="ARBA" id="ARBA00029673"/>
    </source>
</evidence>
<comment type="similarity">
    <text evidence="3">Belongs to the Nudix hydrolase family.</text>
</comment>
<evidence type="ECO:0000256" key="12">
    <source>
        <dbReference type="ARBA" id="ARBA00024486"/>
    </source>
</evidence>
<dbReference type="PANTHER" id="PTHR43758">
    <property type="entry name" value="7,8-DIHYDRO-8-OXOGUANINE TRIPHOSPHATASE"/>
    <property type="match status" value="1"/>
</dbReference>
<dbReference type="RefSeq" id="WP_006653996.1">
    <property type="nucleotide sequence ID" value="NZ_AOIM01000037.1"/>
</dbReference>
<keyword evidence="9" id="KW-0694">RNA-binding</keyword>
<evidence type="ECO:0000256" key="21">
    <source>
        <dbReference type="ARBA" id="ARBA00048002"/>
    </source>
</evidence>
<feature type="region of interest" description="Disordered" evidence="25">
    <location>
        <begin position="182"/>
        <end position="202"/>
    </location>
</feature>
<dbReference type="InterPro" id="IPR000086">
    <property type="entry name" value="NUDIX_hydrolase_dom"/>
</dbReference>
<comment type="catalytic activity">
    <reaction evidence="12">
        <text>8-oxo-dGTP + H2O = 8-oxo-dGMP + diphosphate + H(+)</text>
        <dbReference type="Rhea" id="RHEA:31575"/>
        <dbReference type="ChEBI" id="CHEBI:15377"/>
        <dbReference type="ChEBI" id="CHEBI:15378"/>
        <dbReference type="ChEBI" id="CHEBI:33019"/>
        <dbReference type="ChEBI" id="CHEBI:63224"/>
        <dbReference type="ChEBI" id="CHEBI:77896"/>
    </reaction>
    <physiologicalReaction direction="left-to-right" evidence="12">
        <dbReference type="Rhea" id="RHEA:31576"/>
    </physiologicalReaction>
</comment>
<evidence type="ECO:0000259" key="26">
    <source>
        <dbReference type="PROSITE" id="PS51462"/>
    </source>
</evidence>
<evidence type="ECO:0000256" key="2">
    <source>
        <dbReference type="ARBA" id="ARBA00004496"/>
    </source>
</evidence>
<dbReference type="OrthoDB" id="40462at2157"/>
<comment type="catalytic activity">
    <reaction evidence="22">
        <text>O(6)-methyl-dGTP + H2O = O(6)-methyl-dGMP + diphosphate + H(+)</text>
        <dbReference type="Rhea" id="RHEA:67600"/>
        <dbReference type="ChEBI" id="CHEBI:15377"/>
        <dbReference type="ChEBI" id="CHEBI:15378"/>
        <dbReference type="ChEBI" id="CHEBI:33019"/>
        <dbReference type="ChEBI" id="CHEBI:169974"/>
        <dbReference type="ChEBI" id="CHEBI:169975"/>
    </reaction>
    <physiologicalReaction direction="left-to-right" evidence="22">
        <dbReference type="Rhea" id="RHEA:67601"/>
    </physiologicalReaction>
</comment>
<dbReference type="GO" id="GO:0003723">
    <property type="term" value="F:RNA binding"/>
    <property type="evidence" value="ECO:0007669"/>
    <property type="project" value="UniProtKB-KW"/>
</dbReference>
<evidence type="ECO:0000256" key="15">
    <source>
        <dbReference type="ARBA" id="ARBA00026218"/>
    </source>
</evidence>
<evidence type="ECO:0000256" key="4">
    <source>
        <dbReference type="ARBA" id="ARBA00011245"/>
    </source>
</evidence>
<evidence type="ECO:0000256" key="5">
    <source>
        <dbReference type="ARBA" id="ARBA00022490"/>
    </source>
</evidence>
<dbReference type="GO" id="GO:0008828">
    <property type="term" value="F:dATP diphosphatase activity"/>
    <property type="evidence" value="ECO:0007669"/>
    <property type="project" value="UniProtKB-EC"/>
</dbReference>
<evidence type="ECO:0000313" key="28">
    <source>
        <dbReference type="Proteomes" id="UP000011519"/>
    </source>
</evidence>
<evidence type="ECO:0000256" key="7">
    <source>
        <dbReference type="ARBA" id="ARBA00022801"/>
    </source>
</evidence>
<dbReference type="PROSITE" id="PS00893">
    <property type="entry name" value="NUDIX_BOX"/>
    <property type="match status" value="1"/>
</dbReference>
<evidence type="ECO:0000256" key="20">
    <source>
        <dbReference type="ARBA" id="ARBA00032071"/>
    </source>
</evidence>
<dbReference type="CDD" id="cd03427">
    <property type="entry name" value="NUDIX_MTH1_Nudt1"/>
    <property type="match status" value="1"/>
</dbReference>
<evidence type="ECO:0000256" key="23">
    <source>
        <dbReference type="ARBA" id="ARBA00049032"/>
    </source>
</evidence>
<comment type="cofactor">
    <cofactor evidence="1">
        <name>Mg(2+)</name>
        <dbReference type="ChEBI" id="CHEBI:18420"/>
    </cofactor>
</comment>
<evidence type="ECO:0000256" key="24">
    <source>
        <dbReference type="ARBA" id="ARBA00053094"/>
    </source>
</evidence>
<dbReference type="InterPro" id="IPR003563">
    <property type="entry name" value="8ODP"/>
</dbReference>
<gene>
    <name evidence="27" type="ORF">C483_14145</name>
</gene>
<evidence type="ECO:0000256" key="13">
    <source>
        <dbReference type="ARBA" id="ARBA00024596"/>
    </source>
</evidence>
<dbReference type="Proteomes" id="UP000011519">
    <property type="component" value="Unassembled WGS sequence"/>
</dbReference>
<dbReference type="PANTHER" id="PTHR43758:SF2">
    <property type="entry name" value="OXIDIZED PURINE NUCLEOSIDE TRIPHOSPHATE HYDROLASE"/>
    <property type="match status" value="1"/>
</dbReference>
<dbReference type="PRINTS" id="PR01403">
    <property type="entry name" value="8OXTPHPHTASE"/>
</dbReference>
<evidence type="ECO:0000313" key="27">
    <source>
        <dbReference type="EMBL" id="ELY89098.1"/>
    </source>
</evidence>
<comment type="catalytic activity">
    <reaction evidence="21">
        <text>N(6)-methyl-ATP + H2O = N(6)-methyl-AMP + diphosphate + H(+)</text>
        <dbReference type="Rhea" id="RHEA:67608"/>
        <dbReference type="ChEBI" id="CHEBI:15377"/>
        <dbReference type="ChEBI" id="CHEBI:15378"/>
        <dbReference type="ChEBI" id="CHEBI:33019"/>
        <dbReference type="ChEBI" id="CHEBI:144842"/>
        <dbReference type="ChEBI" id="CHEBI:172873"/>
    </reaction>
    <physiologicalReaction direction="left-to-right" evidence="21">
        <dbReference type="Rhea" id="RHEA:67609"/>
    </physiologicalReaction>
</comment>
<comment type="catalytic activity">
    <reaction evidence="13">
        <text>2-oxo-ATP + H2O = 2-oxo-AMP + diphosphate + H(+)</text>
        <dbReference type="Rhea" id="RHEA:67392"/>
        <dbReference type="ChEBI" id="CHEBI:15377"/>
        <dbReference type="ChEBI" id="CHEBI:15378"/>
        <dbReference type="ChEBI" id="CHEBI:33019"/>
        <dbReference type="ChEBI" id="CHEBI:71395"/>
        <dbReference type="ChEBI" id="CHEBI:172878"/>
    </reaction>
    <physiologicalReaction direction="left-to-right" evidence="13">
        <dbReference type="Rhea" id="RHEA:67393"/>
    </physiologicalReaction>
</comment>
<comment type="function">
    <text evidence="24">Oxidized purine nucleoside triphosphate hydrolase which is a prominent sanitizer of the oxidized nucleotide pool. Catalyzes the hydrolysis of 2-oxo-dATP (2-hydroxy-dATP) into 2-oxo-dAMP. Also has a significant hydrolase activity toward 2-oxo-ATP, 8-oxo-dGTP and 8-oxo-dATP. Through the hydrolysis of oxidized purine nucleoside triphosphates, prevents their incorporation into DNA and the subsequent transversions A:T to C:G and G:C to T:A. Also catalyzes the hydrolysis of methylated purine nucleoside triphosphate preventing their integration into DNA. Through this antimutagenic activity protects cells from oxidative stress.</text>
</comment>
<dbReference type="GO" id="GO:0046872">
    <property type="term" value="F:metal ion binding"/>
    <property type="evidence" value="ECO:0007669"/>
    <property type="project" value="UniProtKB-KW"/>
</dbReference>
<evidence type="ECO:0000256" key="8">
    <source>
        <dbReference type="ARBA" id="ARBA00022842"/>
    </source>
</evidence>
<evidence type="ECO:0000256" key="3">
    <source>
        <dbReference type="ARBA" id="ARBA00005582"/>
    </source>
</evidence>
<dbReference type="GO" id="GO:0008413">
    <property type="term" value="F:8-oxo-7,8-dihydroguanosine triphosphate pyrophosphatase activity"/>
    <property type="evidence" value="ECO:0007669"/>
    <property type="project" value="InterPro"/>
</dbReference>
<keyword evidence="5" id="KW-0963">Cytoplasm</keyword>
<comment type="caution">
    <text evidence="27">The sequence shown here is derived from an EMBL/GenBank/DDBJ whole genome shotgun (WGS) entry which is preliminary data.</text>
</comment>
<keyword evidence="7 27" id="KW-0378">Hydrolase</keyword>
<dbReference type="EC" id="3.6.1.56" evidence="14"/>
<dbReference type="Gene3D" id="3.90.79.10">
    <property type="entry name" value="Nucleoside Triphosphate Pyrophosphohydrolase"/>
    <property type="match status" value="1"/>
</dbReference>
<evidence type="ECO:0000256" key="18">
    <source>
        <dbReference type="ARBA" id="ARBA00030682"/>
    </source>
</evidence>
<feature type="domain" description="Nudix hydrolase" evidence="26">
    <location>
        <begin position="1"/>
        <end position="151"/>
    </location>
</feature>
<dbReference type="PATRIC" id="fig|1227493.4.peg.2841"/>
<feature type="compositionally biased region" description="Acidic residues" evidence="25">
    <location>
        <begin position="22"/>
        <end position="37"/>
    </location>
</feature>
<comment type="catalytic activity">
    <reaction evidence="11">
        <text>2-oxo-dATP + H2O = 2-oxo-dAMP + diphosphate + H(+)</text>
        <dbReference type="Rhea" id="RHEA:31583"/>
        <dbReference type="ChEBI" id="CHEBI:15377"/>
        <dbReference type="ChEBI" id="CHEBI:15378"/>
        <dbReference type="ChEBI" id="CHEBI:33019"/>
        <dbReference type="ChEBI" id="CHEBI:63212"/>
        <dbReference type="ChEBI" id="CHEBI:77897"/>
        <dbReference type="EC" id="3.6.1.56"/>
    </reaction>
    <physiologicalReaction direction="left-to-right" evidence="11">
        <dbReference type="Rhea" id="RHEA:31584"/>
    </physiologicalReaction>
</comment>
<keyword evidence="28" id="KW-1185">Reference proteome</keyword>
<accession>L9ZVB2</accession>
<dbReference type="AlphaFoldDB" id="L9ZVB2"/>
<evidence type="ECO:0000256" key="25">
    <source>
        <dbReference type="SAM" id="MobiDB-lite"/>
    </source>
</evidence>
<dbReference type="InterPro" id="IPR015797">
    <property type="entry name" value="NUDIX_hydrolase-like_dom_sf"/>
</dbReference>